<evidence type="ECO:0000313" key="16">
    <source>
        <dbReference type="Proteomes" id="UP000467840"/>
    </source>
</evidence>
<dbReference type="Gene3D" id="1.10.510.10">
    <property type="entry name" value="Transferase(Phosphotransferase) domain 1"/>
    <property type="match status" value="2"/>
</dbReference>
<evidence type="ECO:0000256" key="11">
    <source>
        <dbReference type="PROSITE-ProRule" id="PRU10141"/>
    </source>
</evidence>
<keyword evidence="7 11" id="KW-0547">Nucleotide-binding</keyword>
<evidence type="ECO:0000256" key="4">
    <source>
        <dbReference type="ARBA" id="ARBA00012483"/>
    </source>
</evidence>
<comment type="catalytic activity">
    <reaction evidence="1">
        <text>S-ubiquitinyl-[E2 ubiquitin-conjugating enzyme]-L-cysteine + [acceptor protein]-L-lysine = [E2 ubiquitin-conjugating enzyme]-L-cysteine + N(6)-ubiquitinyl-[acceptor protein]-L-lysine.</text>
        <dbReference type="EC" id="2.3.2.27"/>
    </reaction>
</comment>
<keyword evidence="5" id="KW-0723">Serine/threonine-protein kinase</keyword>
<evidence type="ECO:0000256" key="1">
    <source>
        <dbReference type="ARBA" id="ARBA00000900"/>
    </source>
</evidence>
<dbReference type="PANTHER" id="PTHR45647">
    <property type="entry name" value="OS02G0152300 PROTEIN"/>
    <property type="match status" value="1"/>
</dbReference>
<feature type="domain" description="Protein kinase" evidence="13">
    <location>
        <begin position="1"/>
        <end position="195"/>
    </location>
</feature>
<feature type="domain" description="Protein kinase" evidence="13">
    <location>
        <begin position="597"/>
        <end position="865"/>
    </location>
</feature>
<dbReference type="PROSITE" id="PS50011">
    <property type="entry name" value="PROTEIN_KINASE_DOM"/>
    <property type="match status" value="2"/>
</dbReference>
<comment type="pathway">
    <text evidence="3">Protein modification; protein ubiquitination.</text>
</comment>
<dbReference type="UniPathway" id="UPA00143"/>
<evidence type="ECO:0000256" key="9">
    <source>
        <dbReference type="ARBA" id="ARBA00022786"/>
    </source>
</evidence>
<feature type="domain" description="U-box" evidence="14">
    <location>
        <begin position="883"/>
        <end position="957"/>
    </location>
</feature>
<dbReference type="InterPro" id="IPR017441">
    <property type="entry name" value="Protein_kinase_ATP_BS"/>
</dbReference>
<dbReference type="InterPro" id="IPR011009">
    <property type="entry name" value="Kinase-like_dom_sf"/>
</dbReference>
<evidence type="ECO:0000256" key="7">
    <source>
        <dbReference type="ARBA" id="ARBA00022741"/>
    </source>
</evidence>
<evidence type="ECO:0000256" key="8">
    <source>
        <dbReference type="ARBA" id="ARBA00022777"/>
    </source>
</evidence>
<keyword evidence="16" id="KW-1185">Reference proteome</keyword>
<evidence type="ECO:0000256" key="3">
    <source>
        <dbReference type="ARBA" id="ARBA00004906"/>
    </source>
</evidence>
<keyword evidence="10 11" id="KW-0067">ATP-binding</keyword>
<protein>
    <recommendedName>
        <fullName evidence="4">RING-type E3 ubiquitin transferase</fullName>
        <ecNumber evidence="4">2.3.2.27</ecNumber>
    </recommendedName>
</protein>
<dbReference type="AlphaFoldDB" id="A0A6A6K1F2"/>
<dbReference type="Gene3D" id="3.40.50.620">
    <property type="entry name" value="HUPs"/>
    <property type="match status" value="1"/>
</dbReference>
<dbReference type="Pfam" id="PF04564">
    <property type="entry name" value="U-box"/>
    <property type="match status" value="1"/>
</dbReference>
<dbReference type="EMBL" id="JAAGAX010000100">
    <property type="protein sequence ID" value="KAF2282600.1"/>
    <property type="molecule type" value="Genomic_DNA"/>
</dbReference>
<dbReference type="PROSITE" id="PS51698">
    <property type="entry name" value="U_BOX"/>
    <property type="match status" value="1"/>
</dbReference>
<evidence type="ECO:0000256" key="5">
    <source>
        <dbReference type="ARBA" id="ARBA00022527"/>
    </source>
</evidence>
<dbReference type="PROSITE" id="PS00108">
    <property type="entry name" value="PROTEIN_KINASE_ST"/>
    <property type="match status" value="2"/>
</dbReference>
<dbReference type="EC" id="2.3.2.27" evidence="4"/>
<comment type="caution">
    <text evidence="15">The sequence shown here is derived from an EMBL/GenBank/DDBJ whole genome shotgun (WGS) entry which is preliminary data.</text>
</comment>
<keyword evidence="6" id="KW-0808">Transferase</keyword>
<dbReference type="SUPFAM" id="SSF57850">
    <property type="entry name" value="RING/U-box"/>
    <property type="match status" value="1"/>
</dbReference>
<dbReference type="InterPro" id="IPR003613">
    <property type="entry name" value="Ubox_domain"/>
</dbReference>
<dbReference type="Gene3D" id="3.30.200.20">
    <property type="entry name" value="Phosphorylase Kinase, domain 1"/>
    <property type="match status" value="1"/>
</dbReference>
<keyword evidence="12" id="KW-0175">Coiled coil</keyword>
<dbReference type="SUPFAM" id="SSF56112">
    <property type="entry name" value="Protein kinase-like (PK-like)"/>
    <property type="match status" value="2"/>
</dbReference>
<dbReference type="FunFam" id="3.30.200.20:FF:000039">
    <property type="entry name" value="receptor-like protein kinase FERONIA"/>
    <property type="match status" value="1"/>
</dbReference>
<keyword evidence="8" id="KW-0418">Kinase</keyword>
<dbReference type="Gene3D" id="3.30.40.10">
    <property type="entry name" value="Zinc/RING finger domain, C3HC4 (zinc finger)"/>
    <property type="match status" value="1"/>
</dbReference>
<dbReference type="InterPro" id="IPR013083">
    <property type="entry name" value="Znf_RING/FYVE/PHD"/>
</dbReference>
<proteinExistence type="predicted"/>
<dbReference type="PANTHER" id="PTHR45647:SF52">
    <property type="entry name" value="PROTEIN KINASE DOMAIN-CONTAINING PROTEIN"/>
    <property type="match status" value="1"/>
</dbReference>
<evidence type="ECO:0000259" key="14">
    <source>
        <dbReference type="PROSITE" id="PS51698"/>
    </source>
</evidence>
<dbReference type="CDD" id="cd16655">
    <property type="entry name" value="RING-Ubox_WDSUB1-like"/>
    <property type="match status" value="1"/>
</dbReference>
<dbReference type="PROSITE" id="PS00107">
    <property type="entry name" value="PROTEIN_KINASE_ATP"/>
    <property type="match status" value="1"/>
</dbReference>
<comment type="function">
    <text evidence="2">Functions as an E3 ubiquitin ligase.</text>
</comment>
<dbReference type="InterPro" id="IPR000719">
    <property type="entry name" value="Prot_kinase_dom"/>
</dbReference>
<evidence type="ECO:0000256" key="12">
    <source>
        <dbReference type="SAM" id="Coils"/>
    </source>
</evidence>
<dbReference type="GO" id="GO:0061630">
    <property type="term" value="F:ubiquitin protein ligase activity"/>
    <property type="evidence" value="ECO:0007669"/>
    <property type="project" value="UniProtKB-EC"/>
</dbReference>
<dbReference type="InterPro" id="IPR014729">
    <property type="entry name" value="Rossmann-like_a/b/a_fold"/>
</dbReference>
<evidence type="ECO:0000256" key="2">
    <source>
        <dbReference type="ARBA" id="ARBA00003861"/>
    </source>
</evidence>
<dbReference type="Proteomes" id="UP000467840">
    <property type="component" value="Unassembled WGS sequence"/>
</dbReference>
<dbReference type="InterPro" id="IPR008271">
    <property type="entry name" value="Ser/Thr_kinase_AS"/>
</dbReference>
<dbReference type="GO" id="GO:0005524">
    <property type="term" value="F:ATP binding"/>
    <property type="evidence" value="ECO:0007669"/>
    <property type="project" value="UniProtKB-UniRule"/>
</dbReference>
<organism evidence="15 16">
    <name type="scientific">Hevea brasiliensis</name>
    <name type="common">Para rubber tree</name>
    <name type="synonym">Siphonia brasiliensis</name>
    <dbReference type="NCBI Taxonomy" id="3981"/>
    <lineage>
        <taxon>Eukaryota</taxon>
        <taxon>Viridiplantae</taxon>
        <taxon>Streptophyta</taxon>
        <taxon>Embryophyta</taxon>
        <taxon>Tracheophyta</taxon>
        <taxon>Spermatophyta</taxon>
        <taxon>Magnoliopsida</taxon>
        <taxon>eudicotyledons</taxon>
        <taxon>Gunneridae</taxon>
        <taxon>Pentapetalae</taxon>
        <taxon>rosids</taxon>
        <taxon>fabids</taxon>
        <taxon>Malpighiales</taxon>
        <taxon>Euphorbiaceae</taxon>
        <taxon>Crotonoideae</taxon>
        <taxon>Micrandreae</taxon>
        <taxon>Hevea</taxon>
    </lineage>
</organism>
<dbReference type="Pfam" id="PF00069">
    <property type="entry name" value="Pkinase"/>
    <property type="match status" value="1"/>
</dbReference>
<gene>
    <name evidence="15" type="ORF">GH714_043229</name>
</gene>
<dbReference type="SMART" id="SM00504">
    <property type="entry name" value="Ubox"/>
    <property type="match status" value="1"/>
</dbReference>
<dbReference type="GO" id="GO:0004674">
    <property type="term" value="F:protein serine/threonine kinase activity"/>
    <property type="evidence" value="ECO:0007669"/>
    <property type="project" value="UniProtKB-KW"/>
</dbReference>
<name>A0A6A6K1F2_HEVBR</name>
<dbReference type="SMART" id="SM00220">
    <property type="entry name" value="S_TKc"/>
    <property type="match status" value="1"/>
</dbReference>
<evidence type="ECO:0000259" key="13">
    <source>
        <dbReference type="PROSITE" id="PS50011"/>
    </source>
</evidence>
<feature type="coiled-coil region" evidence="12">
    <location>
        <begin position="455"/>
        <end position="541"/>
    </location>
</feature>
<reference evidence="15 16" key="1">
    <citation type="journal article" date="2020" name="Mol. Plant">
        <title>The Chromosome-Based Rubber Tree Genome Provides New Insights into Spurge Genome Evolution and Rubber Biosynthesis.</title>
        <authorList>
            <person name="Liu J."/>
            <person name="Shi C."/>
            <person name="Shi C.C."/>
            <person name="Li W."/>
            <person name="Zhang Q.J."/>
            <person name="Zhang Y."/>
            <person name="Li K."/>
            <person name="Lu H.F."/>
            <person name="Shi C."/>
            <person name="Zhu S.T."/>
            <person name="Xiao Z.Y."/>
            <person name="Nan H."/>
            <person name="Yue Y."/>
            <person name="Zhu X.G."/>
            <person name="Wu Y."/>
            <person name="Hong X.N."/>
            <person name="Fan G.Y."/>
            <person name="Tong Y."/>
            <person name="Zhang D."/>
            <person name="Mao C.L."/>
            <person name="Liu Y.L."/>
            <person name="Hao S.J."/>
            <person name="Liu W.Q."/>
            <person name="Lv M.Q."/>
            <person name="Zhang H.B."/>
            <person name="Liu Y."/>
            <person name="Hu-Tang G.R."/>
            <person name="Wang J.P."/>
            <person name="Wang J.H."/>
            <person name="Sun Y.H."/>
            <person name="Ni S.B."/>
            <person name="Chen W.B."/>
            <person name="Zhang X.C."/>
            <person name="Jiao Y.N."/>
            <person name="Eichler E.E."/>
            <person name="Li G.H."/>
            <person name="Liu X."/>
            <person name="Gao L.Z."/>
        </authorList>
    </citation>
    <scope>NUCLEOTIDE SEQUENCE [LARGE SCALE GENOMIC DNA]</scope>
    <source>
        <strain evidence="16">cv. GT1</strain>
        <tissue evidence="15">Leaf</tissue>
    </source>
</reference>
<sequence length="957" mass="108405">MRIATELCSILMFLRSCNPHSIAHGDLKSGNILLDANLACKLSYYGICQAFSLHENSRGMTLSHETDPRGMTLSHETDPRGTFLYLDHHFLTTGELSFNSHLPIWNFIITIIHRKIGLSMFSQFHRLGISDLRLVNATSDSETSRESVSQGADDTVYVTLGKDVEQHKLTLLWALENFPGKKICILHVHQPSKMIPCVGGKFLADRLEQQELREFQELERKIVRRILEYYLLLCNQVEVQAEKLFIEMDDIGKGIVELVYQHDIKKLVMGAAADKHYSEDMMDLKSRKAKYVQQRVPLSCQVGMFARDTSYAQVLTSTVTIYYGREGEFTCPSANVFGGFDSVTSKRTEETGLELELCEESQSEEDSHLHNLDALEESNTYQLYDQMEQALMEAEKFKREAFDESIKRGEAEKTAIKAIRGSIRYKYLNGLVQISNQLTFIATNLQAKAVESLYAKELKLRKESEEALMKEKEDHQRTKNRWDEDRLITMDQRLLQQIHASNFDNKIKELNDEILSAVEQCKEYKKERDELQLERDMVLKVAEELSKMQAGDVETSIALKIAEELSKMQAGDASSIHMCQFFSVFSLSEIKEATRNFDPSLKIGEGGYGNIYKGFLRHTPVAIKALNPDSMQGPLEFKQEVEILSKLRHPNLVILIGACLEAFALIYEYLPNGSLEDRLSCKDNTSPLPWQARICIATELCSVLIFLHSSNPHSIVHGDLKPGNILLDANLACKLSDFGICRALSLHENSRNMTLYRKTDPKGTFLYLDPHFLTTGELSPKSDTYSFGIIMLQLLTGRSAFGIAKQIGDAIDDGTLSSFLDPLAGDWPFVQAKQLARLALRCCSMNRSSRPDLATEAWKVLEPMRASCGGKSSLQFSPLWRQQAPSYFLCPILQEVMQDPHMAADGFTYEAEALIGWLESGHNTSPMTNLKLQHFNLVPNHSLRSAIQEWQQFIRSS</sequence>
<dbReference type="InterPro" id="IPR051348">
    <property type="entry name" value="U-box_ubiquitin_ligases"/>
</dbReference>
<keyword evidence="9" id="KW-0833">Ubl conjugation pathway</keyword>
<accession>A0A6A6K1F2</accession>
<evidence type="ECO:0000256" key="6">
    <source>
        <dbReference type="ARBA" id="ARBA00022679"/>
    </source>
</evidence>
<evidence type="ECO:0000256" key="10">
    <source>
        <dbReference type="ARBA" id="ARBA00022840"/>
    </source>
</evidence>
<evidence type="ECO:0000313" key="15">
    <source>
        <dbReference type="EMBL" id="KAF2282600.1"/>
    </source>
</evidence>
<dbReference type="GO" id="GO:0016567">
    <property type="term" value="P:protein ubiquitination"/>
    <property type="evidence" value="ECO:0007669"/>
    <property type="project" value="UniProtKB-UniPathway"/>
</dbReference>
<feature type="binding site" evidence="11">
    <location>
        <position position="624"/>
    </location>
    <ligand>
        <name>ATP</name>
        <dbReference type="ChEBI" id="CHEBI:30616"/>
    </ligand>
</feature>
<dbReference type="CDD" id="cd01989">
    <property type="entry name" value="USP_STK_Ubox_N"/>
    <property type="match status" value="1"/>
</dbReference>